<sequence length="110" mass="12288">MFASSGSSIKFWDEKNFEILQDLSNNSGIIPAVSWNKDGQILSAFNQNTSEVSLYTVDSRSAICSGIFKIPGNVTCLEFCKTNSRYLAIGDSKDQILIWDVKGNYKKKSY</sequence>
<dbReference type="GO" id="GO:0000922">
    <property type="term" value="C:spindle pole"/>
    <property type="evidence" value="ECO:0007669"/>
    <property type="project" value="TreeGrafter"/>
</dbReference>
<dbReference type="InterPro" id="IPR036322">
    <property type="entry name" value="WD40_repeat_dom_sf"/>
</dbReference>
<name>A0A5N5SU92_9CRUS</name>
<organism evidence="1 2">
    <name type="scientific">Armadillidium nasatum</name>
    <dbReference type="NCBI Taxonomy" id="96803"/>
    <lineage>
        <taxon>Eukaryota</taxon>
        <taxon>Metazoa</taxon>
        <taxon>Ecdysozoa</taxon>
        <taxon>Arthropoda</taxon>
        <taxon>Crustacea</taxon>
        <taxon>Multicrustacea</taxon>
        <taxon>Malacostraca</taxon>
        <taxon>Eumalacostraca</taxon>
        <taxon>Peracarida</taxon>
        <taxon>Isopoda</taxon>
        <taxon>Oniscidea</taxon>
        <taxon>Crinocheta</taxon>
        <taxon>Armadillidiidae</taxon>
        <taxon>Armadillidium</taxon>
    </lineage>
</organism>
<dbReference type="InterPro" id="IPR052818">
    <property type="entry name" value="NEDD1_Spindle_Assembly"/>
</dbReference>
<dbReference type="GO" id="GO:0007020">
    <property type="term" value="P:microtubule nucleation"/>
    <property type="evidence" value="ECO:0007669"/>
    <property type="project" value="TreeGrafter"/>
</dbReference>
<dbReference type="GO" id="GO:0005813">
    <property type="term" value="C:centrosome"/>
    <property type="evidence" value="ECO:0007669"/>
    <property type="project" value="TreeGrafter"/>
</dbReference>
<dbReference type="SUPFAM" id="SSF50978">
    <property type="entry name" value="WD40 repeat-like"/>
    <property type="match status" value="1"/>
</dbReference>
<dbReference type="InterPro" id="IPR015943">
    <property type="entry name" value="WD40/YVTN_repeat-like_dom_sf"/>
</dbReference>
<dbReference type="GO" id="GO:0043015">
    <property type="term" value="F:gamma-tubulin binding"/>
    <property type="evidence" value="ECO:0007669"/>
    <property type="project" value="TreeGrafter"/>
</dbReference>
<reference evidence="1 2" key="1">
    <citation type="journal article" date="2019" name="PLoS Biol.">
        <title>Sex chromosomes control vertical transmission of feminizing Wolbachia symbionts in an isopod.</title>
        <authorList>
            <person name="Becking T."/>
            <person name="Chebbi M.A."/>
            <person name="Giraud I."/>
            <person name="Moumen B."/>
            <person name="Laverre T."/>
            <person name="Caubet Y."/>
            <person name="Peccoud J."/>
            <person name="Gilbert C."/>
            <person name="Cordaux R."/>
        </authorList>
    </citation>
    <scope>NUCLEOTIDE SEQUENCE [LARGE SCALE GENOMIC DNA]</scope>
    <source>
        <strain evidence="1">ANa2</strain>
        <tissue evidence="1">Whole body excluding digestive tract and cuticle</tissue>
    </source>
</reference>
<dbReference type="PANTHER" id="PTHR44414">
    <property type="entry name" value="PROTEIN NEDD1"/>
    <property type="match status" value="1"/>
</dbReference>
<proteinExistence type="predicted"/>
<dbReference type="PANTHER" id="PTHR44414:SF1">
    <property type="entry name" value="PROTEIN NEDD1"/>
    <property type="match status" value="1"/>
</dbReference>
<dbReference type="OrthoDB" id="408728at2759"/>
<dbReference type="Proteomes" id="UP000326759">
    <property type="component" value="Unassembled WGS sequence"/>
</dbReference>
<comment type="caution">
    <text evidence="1">The sequence shown here is derived from an EMBL/GenBank/DDBJ whole genome shotgun (WGS) entry which is preliminary data.</text>
</comment>
<dbReference type="Gene3D" id="2.130.10.10">
    <property type="entry name" value="YVTN repeat-like/Quinoprotein amine dehydrogenase"/>
    <property type="match status" value="1"/>
</dbReference>
<accession>A0A5N5SU92</accession>
<feature type="non-terminal residue" evidence="1">
    <location>
        <position position="110"/>
    </location>
</feature>
<evidence type="ECO:0000313" key="1">
    <source>
        <dbReference type="EMBL" id="KAB7496240.1"/>
    </source>
</evidence>
<keyword evidence="2" id="KW-1185">Reference proteome</keyword>
<dbReference type="GO" id="GO:0005737">
    <property type="term" value="C:cytoplasm"/>
    <property type="evidence" value="ECO:0007669"/>
    <property type="project" value="TreeGrafter"/>
</dbReference>
<dbReference type="GO" id="GO:0036064">
    <property type="term" value="C:ciliary basal body"/>
    <property type="evidence" value="ECO:0007669"/>
    <property type="project" value="TreeGrafter"/>
</dbReference>
<dbReference type="InterPro" id="IPR001680">
    <property type="entry name" value="WD40_rpt"/>
</dbReference>
<evidence type="ECO:0000313" key="2">
    <source>
        <dbReference type="Proteomes" id="UP000326759"/>
    </source>
</evidence>
<gene>
    <name evidence="1" type="ORF">Anas_03954</name>
</gene>
<dbReference type="GO" id="GO:0000278">
    <property type="term" value="P:mitotic cell cycle"/>
    <property type="evidence" value="ECO:0007669"/>
    <property type="project" value="TreeGrafter"/>
</dbReference>
<dbReference type="GO" id="GO:0005814">
    <property type="term" value="C:centriole"/>
    <property type="evidence" value="ECO:0007669"/>
    <property type="project" value="TreeGrafter"/>
</dbReference>
<dbReference type="SMART" id="SM00320">
    <property type="entry name" value="WD40"/>
    <property type="match status" value="2"/>
</dbReference>
<dbReference type="EMBL" id="SEYY01021578">
    <property type="protein sequence ID" value="KAB7496240.1"/>
    <property type="molecule type" value="Genomic_DNA"/>
</dbReference>
<dbReference type="AlphaFoldDB" id="A0A5N5SU92"/>
<protein>
    <submittedName>
        <fullName evidence="1">Uncharacterized protein</fullName>
    </submittedName>
</protein>